<reference evidence="3 4" key="1">
    <citation type="journal article" date="2011" name="J. Bacteriol.">
        <title>Complete genome sequence of the polycyclic aromatic hydrocarbon-degrading bacterium Alteromonas sp. strain SN2.</title>
        <authorList>
            <person name="Jin H.M."/>
            <person name="Jeong H."/>
            <person name="Moon E.J."/>
            <person name="Math R.K."/>
            <person name="Lee K."/>
            <person name="Kim H.J."/>
            <person name="Jeon C.O."/>
            <person name="Oh T.K."/>
            <person name="Kim J.F."/>
        </authorList>
    </citation>
    <scope>NUCLEOTIDE SEQUENCE [LARGE SCALE GENOMIC DNA]</scope>
    <source>
        <strain evidence="4">JCM 17741 / KACC 18427 / KCTC 11700BP / SN2</strain>
    </source>
</reference>
<feature type="transmembrane region" description="Helical" evidence="2">
    <location>
        <begin position="81"/>
        <end position="99"/>
    </location>
</feature>
<accession>F5Z7A8</accession>
<gene>
    <name evidence="3" type="ordered locus">ambt_07090</name>
</gene>
<dbReference type="InterPro" id="IPR032820">
    <property type="entry name" value="ATPase_put"/>
</dbReference>
<feature type="region of interest" description="Disordered" evidence="1">
    <location>
        <begin position="115"/>
        <end position="136"/>
    </location>
</feature>
<evidence type="ECO:0000256" key="2">
    <source>
        <dbReference type="SAM" id="Phobius"/>
    </source>
</evidence>
<dbReference type="Proteomes" id="UP000000683">
    <property type="component" value="Chromosome"/>
</dbReference>
<sequence>MDKPTVNAKNTTPRRSHSMSHHVNKKVALKLHAKRHKHPGVWFGLGLMGVVGWSVALPTLLGIALGIWLDASISDSRAYTLIFLLAGLTLGCFIAWNWVSKEYAAMHSPTVNMKANTKAPTKANTVPKTKTSKENE</sequence>
<proteinExistence type="predicted"/>
<dbReference type="NCBIfam" id="TIGR02230">
    <property type="entry name" value="ATPase_gene1"/>
    <property type="match status" value="1"/>
</dbReference>
<dbReference type="OrthoDB" id="466056at2"/>
<keyword evidence="2" id="KW-0472">Membrane</keyword>
<dbReference type="InterPro" id="IPR011744">
    <property type="entry name" value="ATPase_gene1"/>
</dbReference>
<dbReference type="EMBL" id="CP002339">
    <property type="protein sequence ID" value="AEF02951.1"/>
    <property type="molecule type" value="Genomic_DNA"/>
</dbReference>
<feature type="compositionally biased region" description="Basic residues" evidence="1">
    <location>
        <begin position="12"/>
        <end position="21"/>
    </location>
</feature>
<name>F5Z7A8_ALTNA</name>
<dbReference type="eggNOG" id="ENOG5032RTR">
    <property type="taxonomic scope" value="Bacteria"/>
</dbReference>
<keyword evidence="4" id="KW-1185">Reference proteome</keyword>
<dbReference type="RefSeq" id="WP_013783891.1">
    <property type="nucleotide sequence ID" value="NC_015554.1"/>
</dbReference>
<dbReference type="AlphaFoldDB" id="F5Z7A8"/>
<organism evidence="3 4">
    <name type="scientific">Alteromonas naphthalenivorans</name>
    <dbReference type="NCBI Taxonomy" id="715451"/>
    <lineage>
        <taxon>Bacteria</taxon>
        <taxon>Pseudomonadati</taxon>
        <taxon>Pseudomonadota</taxon>
        <taxon>Gammaproteobacteria</taxon>
        <taxon>Alteromonadales</taxon>
        <taxon>Alteromonadaceae</taxon>
        <taxon>Alteromonas/Salinimonas group</taxon>
        <taxon>Alteromonas</taxon>
    </lineage>
</organism>
<keyword evidence="2" id="KW-0812">Transmembrane</keyword>
<evidence type="ECO:0000313" key="4">
    <source>
        <dbReference type="Proteomes" id="UP000000683"/>
    </source>
</evidence>
<dbReference type="HOGENOM" id="CLU_137927_3_0_6"/>
<keyword evidence="2" id="KW-1133">Transmembrane helix</keyword>
<feature type="region of interest" description="Disordered" evidence="1">
    <location>
        <begin position="1"/>
        <end position="21"/>
    </location>
</feature>
<evidence type="ECO:0000256" key="1">
    <source>
        <dbReference type="SAM" id="MobiDB-lite"/>
    </source>
</evidence>
<dbReference type="KEGG" id="alt:ambt_07090"/>
<dbReference type="Pfam" id="PF09527">
    <property type="entry name" value="ATPase_gene1"/>
    <property type="match status" value="1"/>
</dbReference>
<evidence type="ECO:0000313" key="3">
    <source>
        <dbReference type="EMBL" id="AEF02951.1"/>
    </source>
</evidence>
<protein>
    <submittedName>
        <fullName evidence="3">F0F1-ATPase subunit, putative</fullName>
    </submittedName>
</protein>
<feature type="compositionally biased region" description="Polar residues" evidence="1">
    <location>
        <begin position="115"/>
        <end position="129"/>
    </location>
</feature>
<feature type="transmembrane region" description="Helical" evidence="2">
    <location>
        <begin position="40"/>
        <end position="69"/>
    </location>
</feature>